<feature type="transmembrane region" description="Helical" evidence="7">
    <location>
        <begin position="33"/>
        <end position="55"/>
    </location>
</feature>
<dbReference type="Pfam" id="PF12911">
    <property type="entry name" value="OppC_N"/>
    <property type="match status" value="1"/>
</dbReference>
<evidence type="ECO:0000259" key="8">
    <source>
        <dbReference type="PROSITE" id="PS50928"/>
    </source>
</evidence>
<dbReference type="InterPro" id="IPR035906">
    <property type="entry name" value="MetI-like_sf"/>
</dbReference>
<proteinExistence type="inferred from homology"/>
<keyword evidence="2 7" id="KW-0813">Transport</keyword>
<reference evidence="9 10" key="1">
    <citation type="submission" date="2017-08" db="EMBL/GenBank/DDBJ databases">
        <title>Infants hospitalized years apart are colonized by the same room-sourced microbial strains.</title>
        <authorList>
            <person name="Brooks B."/>
            <person name="Olm M.R."/>
            <person name="Firek B.A."/>
            <person name="Baker R."/>
            <person name="Thomas B.C."/>
            <person name="Morowitz M.J."/>
            <person name="Banfield J.F."/>
        </authorList>
    </citation>
    <scope>NUCLEOTIDE SEQUENCE [LARGE SCALE GENOMIC DNA]</scope>
    <source>
        <strain evidence="9">S2_005_003_R2_41</strain>
    </source>
</reference>
<evidence type="ECO:0000256" key="1">
    <source>
        <dbReference type="ARBA" id="ARBA00004651"/>
    </source>
</evidence>
<accession>A0A2W5QJX1</accession>
<evidence type="ECO:0000256" key="3">
    <source>
        <dbReference type="ARBA" id="ARBA00022475"/>
    </source>
</evidence>
<dbReference type="PANTHER" id="PTHR43386">
    <property type="entry name" value="OLIGOPEPTIDE TRANSPORT SYSTEM PERMEASE PROTEIN APPC"/>
    <property type="match status" value="1"/>
</dbReference>
<dbReference type="AlphaFoldDB" id="A0A2W5QJX1"/>
<name>A0A2W5QJX1_VARPD</name>
<evidence type="ECO:0000256" key="4">
    <source>
        <dbReference type="ARBA" id="ARBA00022692"/>
    </source>
</evidence>
<dbReference type="InterPro" id="IPR050366">
    <property type="entry name" value="BP-dependent_transpt_permease"/>
</dbReference>
<feature type="transmembrane region" description="Helical" evidence="7">
    <location>
        <begin position="216"/>
        <end position="241"/>
    </location>
</feature>
<dbReference type="CDD" id="cd06261">
    <property type="entry name" value="TM_PBP2"/>
    <property type="match status" value="1"/>
</dbReference>
<dbReference type="EMBL" id="QFPP01000046">
    <property type="protein sequence ID" value="PZQ76679.1"/>
    <property type="molecule type" value="Genomic_DNA"/>
</dbReference>
<comment type="similarity">
    <text evidence="7">Belongs to the binding-protein-dependent transport system permease family.</text>
</comment>
<comment type="caution">
    <text evidence="9">The sequence shown here is derived from an EMBL/GenBank/DDBJ whole genome shotgun (WGS) entry which is preliminary data.</text>
</comment>
<comment type="subcellular location">
    <subcellularLocation>
        <location evidence="1 7">Cell membrane</location>
        <topology evidence="1 7">Multi-pass membrane protein</topology>
    </subcellularLocation>
</comment>
<feature type="transmembrane region" description="Helical" evidence="7">
    <location>
        <begin position="97"/>
        <end position="123"/>
    </location>
</feature>
<evidence type="ECO:0000256" key="6">
    <source>
        <dbReference type="ARBA" id="ARBA00023136"/>
    </source>
</evidence>
<sequence length="295" mass="30938">MTTHAIAAASEDARTVSPGYWRRVGARLLRNRSFVVSASLLLVLFGVAILAPWIAPFSPYQDDLLARMKGFGHEGHWLGTDELGRDILSRLIYGARISLVTALVPVLVASVVGGSLGIAAGIVGGRTNAVIMRCMDVFYAFPSVLLAVAISGAMGGGLVNGIAALSIIFIPPMCRVAETTASQMRGLDYMDAARGTGAGTLLVITYHVLRNVVSPVLVYASSLIGASIVLASGLSFLGLGVQPPTADWGLMLSSLRQSIYVQPWVCAMPGVAIVLTSMCFNFASEGVRAALDIKA</sequence>
<evidence type="ECO:0000256" key="2">
    <source>
        <dbReference type="ARBA" id="ARBA00022448"/>
    </source>
</evidence>
<protein>
    <submittedName>
        <fullName evidence="9">ABC transporter permease</fullName>
    </submittedName>
</protein>
<keyword evidence="5 7" id="KW-1133">Transmembrane helix</keyword>
<feature type="transmembrane region" description="Helical" evidence="7">
    <location>
        <begin position="192"/>
        <end position="209"/>
    </location>
</feature>
<keyword evidence="3" id="KW-1003">Cell membrane</keyword>
<dbReference type="Proteomes" id="UP000249135">
    <property type="component" value="Unassembled WGS sequence"/>
</dbReference>
<organism evidence="9 10">
    <name type="scientific">Variovorax paradoxus</name>
    <dbReference type="NCBI Taxonomy" id="34073"/>
    <lineage>
        <taxon>Bacteria</taxon>
        <taxon>Pseudomonadati</taxon>
        <taxon>Pseudomonadota</taxon>
        <taxon>Betaproteobacteria</taxon>
        <taxon>Burkholderiales</taxon>
        <taxon>Comamonadaceae</taxon>
        <taxon>Variovorax</taxon>
    </lineage>
</organism>
<evidence type="ECO:0000256" key="7">
    <source>
        <dbReference type="RuleBase" id="RU363032"/>
    </source>
</evidence>
<dbReference type="GO" id="GO:0005886">
    <property type="term" value="C:plasma membrane"/>
    <property type="evidence" value="ECO:0007669"/>
    <property type="project" value="UniProtKB-SubCell"/>
</dbReference>
<feature type="transmembrane region" description="Helical" evidence="7">
    <location>
        <begin position="144"/>
        <end position="172"/>
    </location>
</feature>
<keyword evidence="6 7" id="KW-0472">Membrane</keyword>
<dbReference type="InterPro" id="IPR000515">
    <property type="entry name" value="MetI-like"/>
</dbReference>
<dbReference type="InterPro" id="IPR025966">
    <property type="entry name" value="OppC_N"/>
</dbReference>
<evidence type="ECO:0000256" key="5">
    <source>
        <dbReference type="ARBA" id="ARBA00022989"/>
    </source>
</evidence>
<evidence type="ECO:0000313" key="9">
    <source>
        <dbReference type="EMBL" id="PZQ76679.1"/>
    </source>
</evidence>
<evidence type="ECO:0000313" key="10">
    <source>
        <dbReference type="Proteomes" id="UP000249135"/>
    </source>
</evidence>
<keyword evidence="4 7" id="KW-0812">Transmembrane</keyword>
<dbReference type="GO" id="GO:0055085">
    <property type="term" value="P:transmembrane transport"/>
    <property type="evidence" value="ECO:0007669"/>
    <property type="project" value="InterPro"/>
</dbReference>
<dbReference type="Gene3D" id="1.10.3720.10">
    <property type="entry name" value="MetI-like"/>
    <property type="match status" value="1"/>
</dbReference>
<dbReference type="PANTHER" id="PTHR43386:SF25">
    <property type="entry name" value="PEPTIDE ABC TRANSPORTER PERMEASE PROTEIN"/>
    <property type="match status" value="1"/>
</dbReference>
<gene>
    <name evidence="9" type="ORF">DI563_06415</name>
</gene>
<dbReference type="SUPFAM" id="SSF161098">
    <property type="entry name" value="MetI-like"/>
    <property type="match status" value="1"/>
</dbReference>
<dbReference type="PROSITE" id="PS50928">
    <property type="entry name" value="ABC_TM1"/>
    <property type="match status" value="1"/>
</dbReference>
<feature type="transmembrane region" description="Helical" evidence="7">
    <location>
        <begin position="261"/>
        <end position="283"/>
    </location>
</feature>
<feature type="domain" description="ABC transmembrane type-1" evidence="8">
    <location>
        <begin position="95"/>
        <end position="284"/>
    </location>
</feature>
<dbReference type="Pfam" id="PF00528">
    <property type="entry name" value="BPD_transp_1"/>
    <property type="match status" value="1"/>
</dbReference>